<dbReference type="GO" id="GO:0005829">
    <property type="term" value="C:cytosol"/>
    <property type="evidence" value="ECO:0007669"/>
    <property type="project" value="TreeGrafter"/>
</dbReference>
<accession>A0A1Y1JDE2</accession>
<dbReference type="PANTHER" id="PTHR16120">
    <property type="entry name" value="AP-5 COMPLEX SUBUNIT SIGMA-1"/>
    <property type="match status" value="1"/>
</dbReference>
<protein>
    <recommendedName>
        <fullName evidence="3">AP-5 complex subunit sigma-1</fullName>
    </recommendedName>
</protein>
<dbReference type="PANTHER" id="PTHR16120:SF0">
    <property type="entry name" value="AP-5 COMPLEX SUBUNIT SIGMA-1"/>
    <property type="match status" value="1"/>
</dbReference>
<dbReference type="RefSeq" id="XP_028543095.1">
    <property type="nucleotide sequence ID" value="XM_028687294.1"/>
</dbReference>
<dbReference type="GO" id="GO:0016197">
    <property type="term" value="P:endosomal transport"/>
    <property type="evidence" value="ECO:0007669"/>
    <property type="project" value="InterPro"/>
</dbReference>
<organism evidence="1 2">
    <name type="scientific">Plasmodium gonderi</name>
    <dbReference type="NCBI Taxonomy" id="77519"/>
    <lineage>
        <taxon>Eukaryota</taxon>
        <taxon>Sar</taxon>
        <taxon>Alveolata</taxon>
        <taxon>Apicomplexa</taxon>
        <taxon>Aconoidasida</taxon>
        <taxon>Haemosporida</taxon>
        <taxon>Plasmodiidae</taxon>
        <taxon>Plasmodium</taxon>
        <taxon>Plasmodium (Plasmodium)</taxon>
    </lineage>
</organism>
<comment type="caution">
    <text evidence="1">The sequence shown here is derived from an EMBL/GenBank/DDBJ whole genome shotgun (WGS) entry which is preliminary data.</text>
</comment>
<dbReference type="InterPro" id="IPR029392">
    <property type="entry name" value="AP-5_subunit_s1"/>
</dbReference>
<evidence type="ECO:0000313" key="2">
    <source>
        <dbReference type="Proteomes" id="UP000195521"/>
    </source>
</evidence>
<evidence type="ECO:0000313" key="1">
    <source>
        <dbReference type="EMBL" id="GAW80506.1"/>
    </source>
</evidence>
<keyword evidence="2" id="KW-1185">Reference proteome</keyword>
<dbReference type="OMA" id="NIHLADY"/>
<evidence type="ECO:0008006" key="3">
    <source>
        <dbReference type="Google" id="ProtNLM"/>
    </source>
</evidence>
<gene>
    <name evidence="1" type="ORF">PGO_080700</name>
</gene>
<dbReference type="Proteomes" id="UP000195521">
    <property type="component" value="Unassembled WGS sequence"/>
</dbReference>
<sequence length="206" mass="24148">MVYGIIIHSSECAEKFYFSSYYSMENNDEDDCIRQRTIVARVIDEINYYEDGKAKSDNTNKSQREKYLDLLGSFLSKNVNNEVKIDNEGFFRIVDSSLFKNKINILWKVLNKICYTLVLYAHENIHLADYFLHTFINVMREHHDMEKRKNSKNDVDLFNPDTVLAVLYFFLPKGQLMLIDDNHAKILSTRVQQFLGGKVKLPPKNS</sequence>
<dbReference type="GO" id="GO:0005764">
    <property type="term" value="C:lysosome"/>
    <property type="evidence" value="ECO:0007669"/>
    <property type="project" value="TreeGrafter"/>
</dbReference>
<reference evidence="2" key="1">
    <citation type="submission" date="2017-04" db="EMBL/GenBank/DDBJ databases">
        <title>Plasmodium gonderi genome.</title>
        <authorList>
            <person name="Arisue N."/>
            <person name="Honma H."/>
            <person name="Kawai S."/>
            <person name="Tougan T."/>
            <person name="Tanabe K."/>
            <person name="Horii T."/>
        </authorList>
    </citation>
    <scope>NUCLEOTIDE SEQUENCE [LARGE SCALE GENOMIC DNA]</scope>
    <source>
        <strain evidence="2">ATCC 30045</strain>
    </source>
</reference>
<dbReference type="GO" id="GO:0000724">
    <property type="term" value="P:double-strand break repair via homologous recombination"/>
    <property type="evidence" value="ECO:0007669"/>
    <property type="project" value="InterPro"/>
</dbReference>
<dbReference type="Pfam" id="PF15001">
    <property type="entry name" value="AP-5_subunit_s1"/>
    <property type="match status" value="1"/>
</dbReference>
<dbReference type="OrthoDB" id="370698at2759"/>
<dbReference type="AlphaFoldDB" id="A0A1Y1JDE2"/>
<name>A0A1Y1JDE2_PLAGO</name>
<proteinExistence type="predicted"/>
<dbReference type="GeneID" id="39747221"/>
<dbReference type="GO" id="GO:0030119">
    <property type="term" value="C:AP-type membrane coat adaptor complex"/>
    <property type="evidence" value="ECO:0007669"/>
    <property type="project" value="InterPro"/>
</dbReference>
<dbReference type="EMBL" id="BDQF01000009">
    <property type="protein sequence ID" value="GAW80506.1"/>
    <property type="molecule type" value="Genomic_DNA"/>
</dbReference>
<dbReference type="GO" id="GO:0005770">
    <property type="term" value="C:late endosome"/>
    <property type="evidence" value="ECO:0007669"/>
    <property type="project" value="TreeGrafter"/>
</dbReference>